<evidence type="ECO:0000256" key="2">
    <source>
        <dbReference type="SAM" id="MobiDB-lite"/>
    </source>
</evidence>
<reference evidence="5" key="1">
    <citation type="journal article" date="2016" name="Nat. Commun.">
        <title>The Gonium pectorale genome demonstrates co-option of cell cycle regulation during the evolution of multicellularity.</title>
        <authorList>
            <person name="Hanschen E.R."/>
            <person name="Marriage T.N."/>
            <person name="Ferris P.J."/>
            <person name="Hamaji T."/>
            <person name="Toyoda A."/>
            <person name="Fujiyama A."/>
            <person name="Neme R."/>
            <person name="Noguchi H."/>
            <person name="Minakuchi Y."/>
            <person name="Suzuki M."/>
            <person name="Kawai-Toyooka H."/>
            <person name="Smith D.R."/>
            <person name="Sparks H."/>
            <person name="Anderson J."/>
            <person name="Bakaric R."/>
            <person name="Luria V."/>
            <person name="Karger A."/>
            <person name="Kirschner M.W."/>
            <person name="Durand P.M."/>
            <person name="Michod R.E."/>
            <person name="Nozaki H."/>
            <person name="Olson B.J."/>
        </authorList>
    </citation>
    <scope>NUCLEOTIDE SEQUENCE [LARGE SCALE GENOMIC DNA]</scope>
    <source>
        <strain evidence="5">NIES-2863</strain>
    </source>
</reference>
<protein>
    <submittedName>
        <fullName evidence="4">Uncharacterized protein</fullName>
    </submittedName>
</protein>
<dbReference type="GO" id="GO:0012505">
    <property type="term" value="C:endomembrane system"/>
    <property type="evidence" value="ECO:0007669"/>
    <property type="project" value="UniProtKB-SubCell"/>
</dbReference>
<keyword evidence="5" id="KW-1185">Reference proteome</keyword>
<dbReference type="EMBL" id="LSYV01000012">
    <property type="protein sequence ID" value="KXZ51844.1"/>
    <property type="molecule type" value="Genomic_DNA"/>
</dbReference>
<evidence type="ECO:0000313" key="4">
    <source>
        <dbReference type="EMBL" id="KXZ51844.1"/>
    </source>
</evidence>
<accession>A0A150GPW8</accession>
<sequence length="489" mass="47614">MAGAASAGTSGSGGMLWATCAVLFFGALLTGLPPLWWTRAARGRAGRGWQAEVLEGPGLRMLSAGLMLGSGLGVVLPEGFFAFVEGTPEDGGLPEWTAGGALLLGFVGMLTLQRWLEGPGGGGEGFGHGGHHHHHHQHRGASGRSAASDGLHPYSTLPYTAVAAEDCGARGLSGPGQGLGEASDRSSRGRRGPAPGGLELSREAVGPAAEVKAGAPETGPRMADGRPDPASATAAGAHGGLFLQDEGLGRWRSEDPAVAAAAQAAAQSGPASGAPFGSPGLALGGLLIHSAADGLAVGAASLGGGGGAGGGPSALSVTVAAAIMLHKLPVTFGLTAYLTEAGWQPGRVLRGLLAFSASAPLAALATFYLLSGLLAGAQAGGEAAVGDGGGGGGEQAVALAVLLSGGTFLAAATQHILPAALEAGGAGAGATGSEAGRDRRGSSRGDGEEGATEGGFPNPQQQRSQMSLVWLAAGAVLPLLIAALLPEGD</sequence>
<dbReference type="AlphaFoldDB" id="A0A150GPW8"/>
<feature type="compositionally biased region" description="Basic residues" evidence="2">
    <location>
        <begin position="129"/>
        <end position="141"/>
    </location>
</feature>
<evidence type="ECO:0000256" key="1">
    <source>
        <dbReference type="ARBA" id="ARBA00004127"/>
    </source>
</evidence>
<feature type="transmembrane region" description="Helical" evidence="3">
    <location>
        <begin position="468"/>
        <end position="485"/>
    </location>
</feature>
<feature type="region of interest" description="Disordered" evidence="2">
    <location>
        <begin position="121"/>
        <end position="150"/>
    </location>
</feature>
<evidence type="ECO:0000313" key="5">
    <source>
        <dbReference type="Proteomes" id="UP000075714"/>
    </source>
</evidence>
<comment type="subcellular location">
    <subcellularLocation>
        <location evidence="1">Endomembrane system</location>
        <topology evidence="1">Multi-pass membrane protein</topology>
    </subcellularLocation>
</comment>
<evidence type="ECO:0000256" key="3">
    <source>
        <dbReference type="SAM" id="Phobius"/>
    </source>
</evidence>
<dbReference type="STRING" id="33097.A0A150GPW8"/>
<dbReference type="GO" id="GO:0006829">
    <property type="term" value="P:zinc ion transport"/>
    <property type="evidence" value="ECO:0007669"/>
    <property type="project" value="InterPro"/>
</dbReference>
<feature type="region of interest" description="Disordered" evidence="2">
    <location>
        <begin position="427"/>
        <end position="462"/>
    </location>
</feature>
<feature type="transmembrane region" description="Helical" evidence="3">
    <location>
        <begin position="395"/>
        <end position="412"/>
    </location>
</feature>
<feature type="transmembrane region" description="Helical" evidence="3">
    <location>
        <begin position="352"/>
        <end position="375"/>
    </location>
</feature>
<gene>
    <name evidence="4" type="ORF">GPECTOR_11g283</name>
</gene>
<organism evidence="4 5">
    <name type="scientific">Gonium pectorale</name>
    <name type="common">Green alga</name>
    <dbReference type="NCBI Taxonomy" id="33097"/>
    <lineage>
        <taxon>Eukaryota</taxon>
        <taxon>Viridiplantae</taxon>
        <taxon>Chlorophyta</taxon>
        <taxon>core chlorophytes</taxon>
        <taxon>Chlorophyceae</taxon>
        <taxon>CS clade</taxon>
        <taxon>Chlamydomonadales</taxon>
        <taxon>Volvocaceae</taxon>
        <taxon>Gonium</taxon>
    </lineage>
</organism>
<keyword evidence="3" id="KW-0472">Membrane</keyword>
<keyword evidence="3" id="KW-0812">Transmembrane</keyword>
<dbReference type="GO" id="GO:0046873">
    <property type="term" value="F:metal ion transmembrane transporter activity"/>
    <property type="evidence" value="ECO:0007669"/>
    <property type="project" value="InterPro"/>
</dbReference>
<dbReference type="PANTHER" id="PTHR16133:SF0">
    <property type="entry name" value="ZINC_IRON REGULATED TRANSPORTER-RELATED PROTEIN 102B, ISOFORM E"/>
    <property type="match status" value="1"/>
</dbReference>
<dbReference type="InterPro" id="IPR045891">
    <property type="entry name" value="ZIP9"/>
</dbReference>
<feature type="region of interest" description="Disordered" evidence="2">
    <location>
        <begin position="172"/>
        <end position="235"/>
    </location>
</feature>
<comment type="caution">
    <text evidence="4">The sequence shown here is derived from an EMBL/GenBank/DDBJ whole genome shotgun (WGS) entry which is preliminary data.</text>
</comment>
<name>A0A150GPW8_GONPE</name>
<dbReference type="Proteomes" id="UP000075714">
    <property type="component" value="Unassembled WGS sequence"/>
</dbReference>
<dbReference type="OrthoDB" id="552577at2759"/>
<feature type="compositionally biased region" description="Basic and acidic residues" evidence="2">
    <location>
        <begin position="435"/>
        <end position="447"/>
    </location>
</feature>
<proteinExistence type="predicted"/>
<keyword evidence="3" id="KW-1133">Transmembrane helix</keyword>
<feature type="transmembrane region" description="Helical" evidence="3">
    <location>
        <begin position="15"/>
        <end position="37"/>
    </location>
</feature>
<dbReference type="PANTHER" id="PTHR16133">
    <property type="entry name" value="SOLUTE CARRIER FAMILY 39 ZINC TRANSPORTER , MEMBER 9-RELATED"/>
    <property type="match status" value="1"/>
</dbReference>